<dbReference type="PANTHER" id="PTHR43179">
    <property type="entry name" value="RHAMNOSYLTRANSFERASE WBBL"/>
    <property type="match status" value="1"/>
</dbReference>
<keyword evidence="3 7" id="KW-0328">Glycosyltransferase</keyword>
<dbReference type="RefSeq" id="WP_310793016.1">
    <property type="nucleotide sequence ID" value="NZ_CP134081.1"/>
</dbReference>
<dbReference type="InterPro" id="IPR029044">
    <property type="entry name" value="Nucleotide-diphossugar_trans"/>
</dbReference>
<keyword evidence="4 7" id="KW-0808">Transferase</keyword>
<dbReference type="GO" id="GO:0016757">
    <property type="term" value="F:glycosyltransferase activity"/>
    <property type="evidence" value="ECO:0007669"/>
    <property type="project" value="UniProtKB-KW"/>
</dbReference>
<feature type="region of interest" description="Disordered" evidence="5">
    <location>
        <begin position="765"/>
        <end position="784"/>
    </location>
</feature>
<dbReference type="SUPFAM" id="SSF48452">
    <property type="entry name" value="TPR-like"/>
    <property type="match status" value="1"/>
</dbReference>
<organism evidence="7 8">
    <name type="scientific">Pseudomonas coleopterorum</name>
    <dbReference type="NCBI Taxonomy" id="1605838"/>
    <lineage>
        <taxon>Bacteria</taxon>
        <taxon>Pseudomonadati</taxon>
        <taxon>Pseudomonadota</taxon>
        <taxon>Gammaproteobacteria</taxon>
        <taxon>Pseudomonadales</taxon>
        <taxon>Pseudomonadaceae</taxon>
        <taxon>Pseudomonas</taxon>
    </lineage>
</organism>
<dbReference type="EC" id="2.4.-.-" evidence="7"/>
<dbReference type="PANTHER" id="PTHR43179:SF12">
    <property type="entry name" value="GALACTOFURANOSYLTRANSFERASE GLFT2"/>
    <property type="match status" value="1"/>
</dbReference>
<comment type="similarity">
    <text evidence="1">Belongs to the glycosyltransferase 2 family.</text>
</comment>
<dbReference type="SUPFAM" id="SSF53448">
    <property type="entry name" value="Nucleotide-diphospho-sugar transferases"/>
    <property type="match status" value="1"/>
</dbReference>
<evidence type="ECO:0000256" key="1">
    <source>
        <dbReference type="ARBA" id="ARBA00006739"/>
    </source>
</evidence>
<reference evidence="7" key="1">
    <citation type="submission" date="2023-09" db="EMBL/GenBank/DDBJ databases">
        <title>First report of Pseudomonas coleopterorum DJ13 causing leaf spot on Rhododendron pulchrum Sweet in China.</title>
        <authorList>
            <person name="Zhang Y."/>
        </authorList>
    </citation>
    <scope>NUCLEOTIDE SEQUENCE</scope>
    <source>
        <strain evidence="7">DJ13</strain>
    </source>
</reference>
<keyword evidence="2" id="KW-0472">Membrane</keyword>
<evidence type="ECO:0000313" key="8">
    <source>
        <dbReference type="Proteomes" id="UP001258207"/>
    </source>
</evidence>
<sequence length="784" mass="85454">MDIFHRHRQANEHDQAAAALERAMQTSEYRPEALIWKGIDALSHDPQLAFIFLNNAAHLLPHRPDVHALVGRSILLQNQPGTARDYLHSVWQKNPNDASLRMTLWQARSQSESSENLRTSILAHLPEISEAAELSFVLKLLRAQSDAGSTVGVVRFNPDEKEIQGWAIDLRDLHSPPTLQLEANGQTMSVTANLPHPLLTAVGLPAAHGGIRIKVPNPTPAVHVHFATGGHLLGSPVSAMQTFVPPLPLAGAGANQPVDVLIPVYDGLEETLECINSAIAARKLNRTPHRIVVLDDATPVPALQKALKILSSKGKIKLIRNAVNLGFIRNMNRAMAIGGLQDVVWLNADTRVHGDWLDRLREKAYASSYIASVTPFTNNGELMSFPVSRVSAPMPSATEHAEIDNLAREADSPAVELETGCGFCLYIKRTALDTVGYLDEVHLSRGYGEETDWCLRARQHGFRHVGAPNVFVAHKGGVSFKKEKTLRVAYNNAILRTRFPTAEADYEAFCKRDPLRQARNALQSAHLPKMYQWLESEVFSRGASAPLYLHPQAGDDIPFMLTYRQTDAGVMVAIKASTKPLMTLLEYSLPKDTDALRQTMTALATGGLGELVCTGSAEVPAVLQRVLSDVGIRTCVAEVPSINEVGATTAVLNQRALIADDLSRPEVLRNWLDLARKLRKSSAPNVLCVDSDSPALGTLRSTGTVLGLVVPKDMDAAQWAALSGCHCLVSLNTGADTDAHSRTLIERYGLPLYLLLSDTTNEADARASVQTDNSRTEASSLTEL</sequence>
<feature type="domain" description="Glycosyltransferase 2-like" evidence="6">
    <location>
        <begin position="260"/>
        <end position="434"/>
    </location>
</feature>
<evidence type="ECO:0000313" key="7">
    <source>
        <dbReference type="EMBL" id="WNC11782.1"/>
    </source>
</evidence>
<dbReference type="AlphaFoldDB" id="A0AAJ6M3D9"/>
<evidence type="ECO:0000256" key="4">
    <source>
        <dbReference type="ARBA" id="ARBA00022679"/>
    </source>
</evidence>
<dbReference type="Gene3D" id="3.90.550.10">
    <property type="entry name" value="Spore Coat Polysaccharide Biosynthesis Protein SpsA, Chain A"/>
    <property type="match status" value="1"/>
</dbReference>
<protein>
    <submittedName>
        <fullName evidence="7">Glycosyltransferase family 2 protein</fullName>
        <ecNumber evidence="7">2.4.-.-</ecNumber>
    </submittedName>
</protein>
<gene>
    <name evidence="7" type="ORF">RI108_10365</name>
</gene>
<dbReference type="EMBL" id="CP134081">
    <property type="protein sequence ID" value="WNC11782.1"/>
    <property type="molecule type" value="Genomic_DNA"/>
</dbReference>
<keyword evidence="2" id="KW-0997">Cell inner membrane</keyword>
<accession>A0AAJ6M3D9</accession>
<dbReference type="Gene3D" id="1.25.40.10">
    <property type="entry name" value="Tetratricopeptide repeat domain"/>
    <property type="match status" value="1"/>
</dbReference>
<name>A0AAJ6M3D9_9PSED</name>
<evidence type="ECO:0000256" key="2">
    <source>
        <dbReference type="ARBA" id="ARBA00022519"/>
    </source>
</evidence>
<dbReference type="Pfam" id="PF00535">
    <property type="entry name" value="Glycos_transf_2"/>
    <property type="match status" value="1"/>
</dbReference>
<keyword evidence="2" id="KW-1003">Cell membrane</keyword>
<evidence type="ECO:0000256" key="5">
    <source>
        <dbReference type="SAM" id="MobiDB-lite"/>
    </source>
</evidence>
<dbReference type="Proteomes" id="UP001258207">
    <property type="component" value="Chromosome"/>
</dbReference>
<dbReference type="InterPro" id="IPR011990">
    <property type="entry name" value="TPR-like_helical_dom_sf"/>
</dbReference>
<dbReference type="InterPro" id="IPR001173">
    <property type="entry name" value="Glyco_trans_2-like"/>
</dbReference>
<evidence type="ECO:0000256" key="3">
    <source>
        <dbReference type="ARBA" id="ARBA00022676"/>
    </source>
</evidence>
<evidence type="ECO:0000259" key="6">
    <source>
        <dbReference type="Pfam" id="PF00535"/>
    </source>
</evidence>
<proteinExistence type="inferred from homology"/>